<evidence type="ECO:0008006" key="3">
    <source>
        <dbReference type="Google" id="ProtNLM"/>
    </source>
</evidence>
<evidence type="ECO:0000313" key="2">
    <source>
        <dbReference type="Proteomes" id="UP001432209"/>
    </source>
</evidence>
<sequence>MVTVDNATAAHLLSRPFSSQDETTLNRLAFFLARSLAEEGIGDEVFDTLEAVLGDRAQPAPARRVHKSDDLLVRLGMPLPRRLHQEKATPMLPEDATRISDRFRRATTHLMRVVPHRVAMYPTEELRLLIALRDEQPTPDQAVAHLRRFAFAVLTILDLMGDDT</sequence>
<evidence type="ECO:0000313" key="1">
    <source>
        <dbReference type="EMBL" id="WUX51210.1"/>
    </source>
</evidence>
<gene>
    <name evidence="1" type="ORF">OG442_06465</name>
</gene>
<proteinExistence type="predicted"/>
<keyword evidence="2" id="KW-1185">Reference proteome</keyword>
<organism evidence="1 2">
    <name type="scientific">Streptomyces niveus</name>
    <name type="common">Streptomyces spheroides</name>
    <dbReference type="NCBI Taxonomy" id="193462"/>
    <lineage>
        <taxon>Bacteria</taxon>
        <taxon>Bacillati</taxon>
        <taxon>Actinomycetota</taxon>
        <taxon>Actinomycetes</taxon>
        <taxon>Kitasatosporales</taxon>
        <taxon>Streptomycetaceae</taxon>
        <taxon>Streptomyces</taxon>
    </lineage>
</organism>
<protein>
    <recommendedName>
        <fullName evidence="3">DUF2017 domain-containing protein</fullName>
    </recommendedName>
</protein>
<dbReference type="Proteomes" id="UP001432209">
    <property type="component" value="Chromosome"/>
</dbReference>
<accession>A0ABZ1ZXL4</accession>
<dbReference type="EMBL" id="CP109495">
    <property type="protein sequence ID" value="WUX51210.1"/>
    <property type="molecule type" value="Genomic_DNA"/>
</dbReference>
<reference evidence="1" key="1">
    <citation type="submission" date="2022-10" db="EMBL/GenBank/DDBJ databases">
        <title>The complete genomes of actinobacterial strains from the NBC collection.</title>
        <authorList>
            <person name="Joergensen T.S."/>
            <person name="Alvarez Arevalo M."/>
            <person name="Sterndorff E.B."/>
            <person name="Faurdal D."/>
            <person name="Vuksanovic O."/>
            <person name="Mourched A.-S."/>
            <person name="Charusanti P."/>
            <person name="Shaw S."/>
            <person name="Blin K."/>
            <person name="Weber T."/>
        </authorList>
    </citation>
    <scope>NUCLEOTIDE SEQUENCE</scope>
    <source>
        <strain evidence="1">NBC_01432</strain>
    </source>
</reference>
<name>A0ABZ1ZXL4_STRNV</name>
<dbReference type="RefSeq" id="WP_023537506.1">
    <property type="nucleotide sequence ID" value="NZ_CP109495.1"/>
</dbReference>